<evidence type="ECO:0000313" key="6">
    <source>
        <dbReference type="Proteomes" id="UP001565368"/>
    </source>
</evidence>
<dbReference type="PROSITE" id="PS00463">
    <property type="entry name" value="ZN2_CY6_FUNGAL_1"/>
    <property type="match status" value="1"/>
</dbReference>
<feature type="region of interest" description="Disordered" evidence="3">
    <location>
        <begin position="164"/>
        <end position="200"/>
    </location>
</feature>
<dbReference type="CDD" id="cd00067">
    <property type="entry name" value="GAL4"/>
    <property type="match status" value="1"/>
</dbReference>
<dbReference type="SMART" id="SM00906">
    <property type="entry name" value="Fungal_trans"/>
    <property type="match status" value="1"/>
</dbReference>
<dbReference type="Gene3D" id="4.10.240.10">
    <property type="entry name" value="Zn(2)-C6 fungal-type DNA-binding domain"/>
    <property type="match status" value="1"/>
</dbReference>
<dbReference type="Pfam" id="PF04082">
    <property type="entry name" value="Fungal_trans"/>
    <property type="match status" value="1"/>
</dbReference>
<evidence type="ECO:0000313" key="5">
    <source>
        <dbReference type="EMBL" id="KAL1405139.1"/>
    </source>
</evidence>
<feature type="compositionally biased region" description="Low complexity" evidence="3">
    <location>
        <begin position="115"/>
        <end position="125"/>
    </location>
</feature>
<comment type="caution">
    <text evidence="5">The sequence shown here is derived from an EMBL/GenBank/DDBJ whole genome shotgun (WGS) entry which is preliminary data.</text>
</comment>
<feature type="region of interest" description="Disordered" evidence="3">
    <location>
        <begin position="661"/>
        <end position="684"/>
    </location>
</feature>
<dbReference type="PANTHER" id="PTHR31668">
    <property type="entry name" value="GLUCOSE TRANSPORT TRANSCRIPTION REGULATOR RGT1-RELATED-RELATED"/>
    <property type="match status" value="1"/>
</dbReference>
<dbReference type="InterPro" id="IPR001138">
    <property type="entry name" value="Zn2Cys6_DnaBD"/>
</dbReference>
<dbReference type="SUPFAM" id="SSF57701">
    <property type="entry name" value="Zn2/Cys6 DNA-binding domain"/>
    <property type="match status" value="1"/>
</dbReference>
<feature type="region of interest" description="Disordered" evidence="3">
    <location>
        <begin position="92"/>
        <end position="147"/>
    </location>
</feature>
<dbReference type="PROSITE" id="PS50048">
    <property type="entry name" value="ZN2_CY6_FUNGAL_2"/>
    <property type="match status" value="1"/>
</dbReference>
<keyword evidence="6" id="KW-1185">Reference proteome</keyword>
<evidence type="ECO:0000256" key="3">
    <source>
        <dbReference type="SAM" id="MobiDB-lite"/>
    </source>
</evidence>
<gene>
    <name evidence="5" type="ORF">Q8F55_008762</name>
</gene>
<feature type="compositionally biased region" description="Low complexity" evidence="3">
    <location>
        <begin position="19"/>
        <end position="42"/>
    </location>
</feature>
<keyword evidence="1" id="KW-0479">Metal-binding</keyword>
<feature type="region of interest" description="Disordered" evidence="3">
    <location>
        <begin position="1"/>
        <end position="43"/>
    </location>
</feature>
<dbReference type="EMBL" id="JBBXJM010000007">
    <property type="protein sequence ID" value="KAL1405139.1"/>
    <property type="molecule type" value="Genomic_DNA"/>
</dbReference>
<protein>
    <recommendedName>
        <fullName evidence="4">Zn(2)-C6 fungal-type domain-containing protein</fullName>
    </recommendedName>
</protein>
<dbReference type="CDD" id="cd12148">
    <property type="entry name" value="fungal_TF_MHR"/>
    <property type="match status" value="1"/>
</dbReference>
<keyword evidence="2" id="KW-0539">Nucleus</keyword>
<evidence type="ECO:0000259" key="4">
    <source>
        <dbReference type="PROSITE" id="PS50048"/>
    </source>
</evidence>
<dbReference type="Pfam" id="PF00172">
    <property type="entry name" value="Zn_clus"/>
    <property type="match status" value="1"/>
</dbReference>
<feature type="compositionally biased region" description="Low complexity" evidence="3">
    <location>
        <begin position="1"/>
        <end position="11"/>
    </location>
</feature>
<feature type="region of interest" description="Disordered" evidence="3">
    <location>
        <begin position="252"/>
        <end position="271"/>
    </location>
</feature>
<accession>A0ABR3PRU0</accession>
<evidence type="ECO:0000256" key="1">
    <source>
        <dbReference type="ARBA" id="ARBA00022723"/>
    </source>
</evidence>
<dbReference type="Proteomes" id="UP001565368">
    <property type="component" value="Unassembled WGS sequence"/>
</dbReference>
<dbReference type="InterPro" id="IPR050797">
    <property type="entry name" value="Carb_Metab_Trans_Reg"/>
</dbReference>
<organism evidence="5 6">
    <name type="scientific">Vanrija albida</name>
    <dbReference type="NCBI Taxonomy" id="181172"/>
    <lineage>
        <taxon>Eukaryota</taxon>
        <taxon>Fungi</taxon>
        <taxon>Dikarya</taxon>
        <taxon>Basidiomycota</taxon>
        <taxon>Agaricomycotina</taxon>
        <taxon>Tremellomycetes</taxon>
        <taxon>Trichosporonales</taxon>
        <taxon>Trichosporonaceae</taxon>
        <taxon>Vanrija</taxon>
    </lineage>
</organism>
<dbReference type="InterPro" id="IPR036864">
    <property type="entry name" value="Zn2-C6_fun-type_DNA-bd_sf"/>
</dbReference>
<dbReference type="InterPro" id="IPR007219">
    <property type="entry name" value="XnlR_reg_dom"/>
</dbReference>
<sequence>MPGATGADSAPAPAPPAGPSRAGSASAPSPSKATAPPKASKTCDNCRKRKIKCVDDDRDATLPCVGCRNLQIDCTYDYVKKKPGRKNSFALAVKAQQAQERDSHNGSRDSVGPVRSSLLSSQRQLHAPYPDQHRQSTARSFSANGLGTTPSGLQGLLDAADAYDSHRTPSASSQNQGTTPRSPFSAFGGGSVLNGGPPLRAHPENGGLSWLDSITLDNFGNGLDFGFNLIDGINQFPSEQAQLLSLESPENMLSNPAASASNNHGSSREPQLEDVTSWANISHYISLYLQYLWPLLPLVHRQTFAEGLATRQDLRDTDFRALLLSLVAFSISQLPTSRLVTDQFDVEGLKRLQRRCHRTSQALQRTYHGSVSLTQICIIIFDNFYLLSIGLAHTAAARLGQAVQLAFTLGLHSDAKTAALGLDSIEVQLRRRVFWQLYASDKTRAIPGNPMLINDFQGVCSFPEAIDDEYITSQGMFPQPPQRTSLLEGFVSVSKLFRILSECFFHHRCILSDLQTIGVEWTVAAEERVHVVLAELPGAIQDPTTVLNEANRQVFATQRANILITAAIVKFALYDLRSALHIDDERLIRDRKAIAREIHSMLMSIPVEDLASNGESVRGKVFHIACALCGQAGSPGTDTDLVRDWCDMFSAITFIQMPPPADATMDSRANSPPPGMSVDTAPSS</sequence>
<reference evidence="5 6" key="1">
    <citation type="submission" date="2023-08" db="EMBL/GenBank/DDBJ databases">
        <title>Annotated Genome Sequence of Vanrija albida AlHP1.</title>
        <authorList>
            <person name="Herzog R."/>
        </authorList>
    </citation>
    <scope>NUCLEOTIDE SEQUENCE [LARGE SCALE GENOMIC DNA]</scope>
    <source>
        <strain evidence="5 6">AlHP1</strain>
    </source>
</reference>
<feature type="domain" description="Zn(2)-C6 fungal-type" evidence="4">
    <location>
        <begin position="42"/>
        <end position="76"/>
    </location>
</feature>
<feature type="compositionally biased region" description="Polar residues" evidence="3">
    <location>
        <begin position="252"/>
        <end position="265"/>
    </location>
</feature>
<dbReference type="RefSeq" id="XP_069205083.1">
    <property type="nucleotide sequence ID" value="XM_069357146.1"/>
</dbReference>
<proteinExistence type="predicted"/>
<feature type="compositionally biased region" description="Polar residues" evidence="3">
    <location>
        <begin position="168"/>
        <end position="182"/>
    </location>
</feature>
<feature type="compositionally biased region" description="Polar residues" evidence="3">
    <location>
        <begin position="135"/>
        <end position="147"/>
    </location>
</feature>
<evidence type="ECO:0000256" key="2">
    <source>
        <dbReference type="ARBA" id="ARBA00023242"/>
    </source>
</evidence>
<dbReference type="GeneID" id="95989805"/>
<name>A0ABR3PRU0_9TREE</name>
<dbReference type="SMART" id="SM00066">
    <property type="entry name" value="GAL4"/>
    <property type="match status" value="1"/>
</dbReference>
<dbReference type="PANTHER" id="PTHR31668:SF30">
    <property type="entry name" value="ZN(II)2CYS6 TRANSCRIPTION FACTOR (EUROFUNG)"/>
    <property type="match status" value="1"/>
</dbReference>